<reference evidence="3 4" key="1">
    <citation type="journal article" date="2022" name="bioRxiv">
        <title>Genomics of Preaxostyla Flagellates Illuminates Evolutionary Transitions and the Path Towards Mitochondrial Loss.</title>
        <authorList>
            <person name="Novak L.V.F."/>
            <person name="Treitli S.C."/>
            <person name="Pyrih J."/>
            <person name="Halakuc P."/>
            <person name="Pipaliya S.V."/>
            <person name="Vacek V."/>
            <person name="Brzon O."/>
            <person name="Soukal P."/>
            <person name="Eme L."/>
            <person name="Dacks J.B."/>
            <person name="Karnkowska A."/>
            <person name="Elias M."/>
            <person name="Hampl V."/>
        </authorList>
    </citation>
    <scope>NUCLEOTIDE SEQUENCE [LARGE SCALE GENOMIC DNA]</scope>
    <source>
        <strain evidence="3">NAU3</strain>
        <tissue evidence="3">Gut</tissue>
    </source>
</reference>
<feature type="region of interest" description="Disordered" evidence="1">
    <location>
        <begin position="160"/>
        <end position="183"/>
    </location>
</feature>
<protein>
    <submittedName>
        <fullName evidence="3">Uncharacterized protein</fullName>
    </submittedName>
</protein>
<feature type="region of interest" description="Disordered" evidence="1">
    <location>
        <begin position="16"/>
        <end position="62"/>
    </location>
</feature>
<feature type="compositionally biased region" description="Acidic residues" evidence="1">
    <location>
        <begin position="25"/>
        <end position="39"/>
    </location>
</feature>
<evidence type="ECO:0000313" key="4">
    <source>
        <dbReference type="Proteomes" id="UP001281761"/>
    </source>
</evidence>
<evidence type="ECO:0000313" key="3">
    <source>
        <dbReference type="EMBL" id="KAK2955155.1"/>
    </source>
</evidence>
<gene>
    <name evidence="3" type="ORF">BLNAU_9884</name>
</gene>
<evidence type="ECO:0000256" key="1">
    <source>
        <dbReference type="SAM" id="MobiDB-lite"/>
    </source>
</evidence>
<organism evidence="3 4">
    <name type="scientific">Blattamonas nauphoetae</name>
    <dbReference type="NCBI Taxonomy" id="2049346"/>
    <lineage>
        <taxon>Eukaryota</taxon>
        <taxon>Metamonada</taxon>
        <taxon>Preaxostyla</taxon>
        <taxon>Oxymonadida</taxon>
        <taxon>Blattamonas</taxon>
    </lineage>
</organism>
<feature type="chain" id="PRO_5046301177" evidence="2">
    <location>
        <begin position="17"/>
        <end position="270"/>
    </location>
</feature>
<name>A0ABQ9XUJ9_9EUKA</name>
<keyword evidence="4" id="KW-1185">Reference proteome</keyword>
<proteinExistence type="predicted"/>
<dbReference type="EMBL" id="JARBJD010000070">
    <property type="protein sequence ID" value="KAK2955155.1"/>
    <property type="molecule type" value="Genomic_DNA"/>
</dbReference>
<sequence>MLVVLILVCVVCRRRKKEDEKVSEAGEEECTEKQEDTEDKSDPSLFKQVNEPTETDTLADLIIAPKLNERFDLKNDGDEQERPHSMKAMEKLTQDPSFEVFVDISGQQPEAEENTEARVNELDERPVQKKKKKKKKEVETLDEVVAANNVGIVEPGEVENETNTLDETVERPKRKRKKRDQHNEVVEGEMVQTGKTCDEEVGKKDSLFKRCHSSGTYSVGGATPVSSHPPNLPLNEFPESSPILRRTSSHLSITCLRIIALRKLFKLHSE</sequence>
<dbReference type="Proteomes" id="UP001281761">
    <property type="component" value="Unassembled WGS sequence"/>
</dbReference>
<feature type="signal peptide" evidence="2">
    <location>
        <begin position="1"/>
        <end position="16"/>
    </location>
</feature>
<evidence type="ECO:0000256" key="2">
    <source>
        <dbReference type="SAM" id="SignalP"/>
    </source>
</evidence>
<comment type="caution">
    <text evidence="3">The sequence shown here is derived from an EMBL/GenBank/DDBJ whole genome shotgun (WGS) entry which is preliminary data.</text>
</comment>
<accession>A0ABQ9XUJ9</accession>
<keyword evidence="2" id="KW-0732">Signal</keyword>